<dbReference type="InterPro" id="IPR015422">
    <property type="entry name" value="PyrdxlP-dep_Trfase_small"/>
</dbReference>
<organism evidence="4 5">
    <name type="scientific">Candidatus Raymondbacteria bacterium RIFOXYD12_FULL_49_13</name>
    <dbReference type="NCBI Taxonomy" id="1817890"/>
    <lineage>
        <taxon>Bacteria</taxon>
        <taxon>Raymondiibacteriota</taxon>
    </lineage>
</organism>
<dbReference type="GO" id="GO:0000271">
    <property type="term" value="P:polysaccharide biosynthetic process"/>
    <property type="evidence" value="ECO:0007669"/>
    <property type="project" value="TreeGrafter"/>
</dbReference>
<sequence length="343" mass="37594">MIPHSRPTITTADRKNVLKVLESGMVTGGPVVEAFENAMAKAAGVKYAVAVNSGTSAIHLALLAFGIKKGDKVIIPDYVCTALLNCLNYVGAQPIIADCNPTNANLSLESVQRLMTKKIKAIIVPHMFGLAQDLAPFKRLGVPVIEDCAHTFGSKVNGNKIGSMGHVAVCSFYATKLLCAGEGGMLLTNSTAIRERTLDLREYDEKDDYQTRFNYRLTDIHAAMGLSQLNQLAWFIAKRRAIAARYSAEIKNPRVLPCGIVQNNIYFRYIVTYKGLAGEAIRRLNKNGISARRPIYKLLGDYMKKCPCPNSSNMYQHAVSIPIYPLLSQAETGKIIKAINTLL</sequence>
<feature type="active site" description="Proton acceptor" evidence="1">
    <location>
        <position position="176"/>
    </location>
</feature>
<protein>
    <recommendedName>
        <fullName evidence="6">Aminotransferase DegT</fullName>
    </recommendedName>
</protein>
<dbReference type="SUPFAM" id="SSF53383">
    <property type="entry name" value="PLP-dependent transferases"/>
    <property type="match status" value="1"/>
</dbReference>
<name>A0A1F7F203_UNCRA</name>
<dbReference type="PANTHER" id="PTHR30244">
    <property type="entry name" value="TRANSAMINASE"/>
    <property type="match status" value="1"/>
</dbReference>
<dbReference type="InterPro" id="IPR000653">
    <property type="entry name" value="DegT/StrS_aminotransferase"/>
</dbReference>
<dbReference type="GO" id="GO:0030170">
    <property type="term" value="F:pyridoxal phosphate binding"/>
    <property type="evidence" value="ECO:0007669"/>
    <property type="project" value="TreeGrafter"/>
</dbReference>
<dbReference type="Proteomes" id="UP000179243">
    <property type="component" value="Unassembled WGS sequence"/>
</dbReference>
<evidence type="ECO:0000256" key="2">
    <source>
        <dbReference type="PIRSR" id="PIRSR000390-2"/>
    </source>
</evidence>
<dbReference type="InterPro" id="IPR015421">
    <property type="entry name" value="PyrdxlP-dep_Trfase_major"/>
</dbReference>
<evidence type="ECO:0000313" key="4">
    <source>
        <dbReference type="EMBL" id="OGK00602.1"/>
    </source>
</evidence>
<dbReference type="Gene3D" id="3.40.640.10">
    <property type="entry name" value="Type I PLP-dependent aspartate aminotransferase-like (Major domain)"/>
    <property type="match status" value="1"/>
</dbReference>
<dbReference type="Gene3D" id="3.90.1150.10">
    <property type="entry name" value="Aspartate Aminotransferase, domain 1"/>
    <property type="match status" value="1"/>
</dbReference>
<dbReference type="PANTHER" id="PTHR30244:SF34">
    <property type="entry name" value="DTDP-4-AMINO-4,6-DIDEOXYGALACTOSE TRANSAMINASE"/>
    <property type="match status" value="1"/>
</dbReference>
<evidence type="ECO:0000256" key="3">
    <source>
        <dbReference type="RuleBase" id="RU004508"/>
    </source>
</evidence>
<comment type="similarity">
    <text evidence="3">Belongs to the DegT/DnrJ/EryC1 family.</text>
</comment>
<evidence type="ECO:0008006" key="6">
    <source>
        <dbReference type="Google" id="ProtNLM"/>
    </source>
</evidence>
<dbReference type="EMBL" id="MFYX01000144">
    <property type="protein sequence ID" value="OGK00602.1"/>
    <property type="molecule type" value="Genomic_DNA"/>
</dbReference>
<dbReference type="CDD" id="cd00616">
    <property type="entry name" value="AHBA_syn"/>
    <property type="match status" value="1"/>
</dbReference>
<evidence type="ECO:0000313" key="5">
    <source>
        <dbReference type="Proteomes" id="UP000179243"/>
    </source>
</evidence>
<evidence type="ECO:0000256" key="1">
    <source>
        <dbReference type="PIRSR" id="PIRSR000390-1"/>
    </source>
</evidence>
<comment type="caution">
    <text evidence="4">The sequence shown here is derived from an EMBL/GenBank/DDBJ whole genome shotgun (WGS) entry which is preliminary data.</text>
</comment>
<feature type="modified residue" description="N6-(pyridoxal phosphate)lysine" evidence="2">
    <location>
        <position position="176"/>
    </location>
</feature>
<keyword evidence="2 3" id="KW-0663">Pyridoxal phosphate</keyword>
<dbReference type="AlphaFoldDB" id="A0A1F7F203"/>
<dbReference type="InterPro" id="IPR015424">
    <property type="entry name" value="PyrdxlP-dep_Trfase"/>
</dbReference>
<proteinExistence type="inferred from homology"/>
<gene>
    <name evidence="4" type="ORF">A2519_21705</name>
</gene>
<reference evidence="4 5" key="1">
    <citation type="journal article" date="2016" name="Nat. Commun.">
        <title>Thousands of microbial genomes shed light on interconnected biogeochemical processes in an aquifer system.</title>
        <authorList>
            <person name="Anantharaman K."/>
            <person name="Brown C.T."/>
            <person name="Hug L.A."/>
            <person name="Sharon I."/>
            <person name="Castelle C.J."/>
            <person name="Probst A.J."/>
            <person name="Thomas B.C."/>
            <person name="Singh A."/>
            <person name="Wilkins M.J."/>
            <person name="Karaoz U."/>
            <person name="Brodie E.L."/>
            <person name="Williams K.H."/>
            <person name="Hubbard S.S."/>
            <person name="Banfield J.F."/>
        </authorList>
    </citation>
    <scope>NUCLEOTIDE SEQUENCE [LARGE SCALE GENOMIC DNA]</scope>
</reference>
<accession>A0A1F7F203</accession>
<dbReference type="Pfam" id="PF01041">
    <property type="entry name" value="DegT_DnrJ_EryC1"/>
    <property type="match status" value="1"/>
</dbReference>
<dbReference type="PIRSF" id="PIRSF000390">
    <property type="entry name" value="PLP_StrS"/>
    <property type="match status" value="1"/>
</dbReference>
<dbReference type="GO" id="GO:0008483">
    <property type="term" value="F:transaminase activity"/>
    <property type="evidence" value="ECO:0007669"/>
    <property type="project" value="TreeGrafter"/>
</dbReference>